<protein>
    <submittedName>
        <fullName evidence="2">Uncharacterized protein</fullName>
    </submittedName>
</protein>
<dbReference type="GeneID" id="99244253"/>
<dbReference type="Proteomes" id="UP000428325">
    <property type="component" value="Chromosome"/>
</dbReference>
<evidence type="ECO:0000256" key="1">
    <source>
        <dbReference type="SAM" id="Phobius"/>
    </source>
</evidence>
<gene>
    <name evidence="2" type="ORF">EI982_17145</name>
</gene>
<keyword evidence="1" id="KW-0472">Membrane</keyword>
<reference evidence="2 3" key="1">
    <citation type="submission" date="2018-12" db="EMBL/GenBank/DDBJ databases">
        <title>Complete genome sequence of Haloplanus rallus MBLA0036.</title>
        <authorList>
            <person name="Nam Y.-d."/>
            <person name="Kang J."/>
            <person name="Chung W.-H."/>
            <person name="Park Y.S."/>
        </authorList>
    </citation>
    <scope>NUCLEOTIDE SEQUENCE [LARGE SCALE GENOMIC DNA]</scope>
    <source>
        <strain evidence="2 3">MBLA0036</strain>
    </source>
</reference>
<keyword evidence="1" id="KW-0812">Transmembrane</keyword>
<evidence type="ECO:0000313" key="3">
    <source>
        <dbReference type="Proteomes" id="UP000428325"/>
    </source>
</evidence>
<dbReference type="RefSeq" id="WP_157690846.1">
    <property type="nucleotide sequence ID" value="NZ_CP034345.1"/>
</dbReference>
<feature type="transmembrane region" description="Helical" evidence="1">
    <location>
        <begin position="50"/>
        <end position="73"/>
    </location>
</feature>
<keyword evidence="1" id="KW-1133">Transmembrane helix</keyword>
<name>A0A6B9F9I9_9EURY</name>
<dbReference type="KEGG" id="hra:EI982_17145"/>
<feature type="transmembrane region" description="Helical" evidence="1">
    <location>
        <begin position="85"/>
        <end position="102"/>
    </location>
</feature>
<sequence length="112" mass="11520">MEPSLPLHAVADAGFRSPGLVAVVVVATLGAAVLLGVAFAAFVQRRSRPYLLLVAAFAALLGRSAVVGMSLLGGLSPADHHLFEHGLDVVLVALVVAAVYYARSVDREVSAS</sequence>
<proteinExistence type="predicted"/>
<feature type="transmembrane region" description="Helical" evidence="1">
    <location>
        <begin position="20"/>
        <end position="43"/>
    </location>
</feature>
<dbReference type="Pfam" id="PF24283">
    <property type="entry name" value="DUF7471"/>
    <property type="match status" value="1"/>
</dbReference>
<accession>A0A6B9F9I9</accession>
<dbReference type="EMBL" id="CP034345">
    <property type="protein sequence ID" value="QGX96382.1"/>
    <property type="molecule type" value="Genomic_DNA"/>
</dbReference>
<organism evidence="2 3">
    <name type="scientific">Haloplanus rallus</name>
    <dbReference type="NCBI Taxonomy" id="1816183"/>
    <lineage>
        <taxon>Archaea</taxon>
        <taxon>Methanobacteriati</taxon>
        <taxon>Methanobacteriota</taxon>
        <taxon>Stenosarchaea group</taxon>
        <taxon>Halobacteria</taxon>
        <taxon>Halobacteriales</taxon>
        <taxon>Haloferacaceae</taxon>
        <taxon>Haloplanus</taxon>
    </lineage>
</organism>
<keyword evidence="3" id="KW-1185">Reference proteome</keyword>
<dbReference type="InterPro" id="IPR055894">
    <property type="entry name" value="DUF7471"/>
</dbReference>
<evidence type="ECO:0000313" key="2">
    <source>
        <dbReference type="EMBL" id="QGX96382.1"/>
    </source>
</evidence>
<dbReference type="AlphaFoldDB" id="A0A6B9F9I9"/>